<dbReference type="GeneID" id="77344697"/>
<protein>
    <submittedName>
        <fullName evidence="1">Uncharacterized protein</fullName>
    </submittedName>
</protein>
<evidence type="ECO:0000313" key="2">
    <source>
        <dbReference type="Proteomes" id="UP000423756"/>
    </source>
</evidence>
<name>A0A7V7NWZ6_9VIBR</name>
<evidence type="ECO:0000313" key="1">
    <source>
        <dbReference type="EMBL" id="KAB0482462.1"/>
    </source>
</evidence>
<dbReference type="EMBL" id="VZPX01000004">
    <property type="protein sequence ID" value="KAB0482462.1"/>
    <property type="molecule type" value="Genomic_DNA"/>
</dbReference>
<accession>A0A7V7NWZ6</accession>
<dbReference type="Proteomes" id="UP000423756">
    <property type="component" value="Unassembled WGS sequence"/>
</dbReference>
<dbReference type="RefSeq" id="WP_137406561.1">
    <property type="nucleotide sequence ID" value="NZ_AP025467.1"/>
</dbReference>
<proteinExistence type="predicted"/>
<comment type="caution">
    <text evidence="1">The sequence shown here is derived from an EMBL/GenBank/DDBJ whole genome shotgun (WGS) entry which is preliminary data.</text>
</comment>
<gene>
    <name evidence="1" type="ORF">F7Q91_03370</name>
</gene>
<organism evidence="1 2">
    <name type="scientific">Vibrio chagasii</name>
    <dbReference type="NCBI Taxonomy" id="170679"/>
    <lineage>
        <taxon>Bacteria</taxon>
        <taxon>Pseudomonadati</taxon>
        <taxon>Pseudomonadota</taxon>
        <taxon>Gammaproteobacteria</taxon>
        <taxon>Vibrionales</taxon>
        <taxon>Vibrionaceae</taxon>
        <taxon>Vibrio</taxon>
    </lineage>
</organism>
<dbReference type="AlphaFoldDB" id="A0A7V7NWZ6"/>
<sequence>MNSDKQMLSLEGKGFPRHYMGLSWHSIAPTEKQRHLKRIIDKYDAKYGLTVDGEDIESLPCHSVGLAHQISTRFYSAAAIVCKAISEQYPNAYFVEQLDDGRFWYLLIIDKCPATGKNDIILNDVSEVADQMQEHYQIYDLHDRKLRHVVPEVVRDCVSGTFVEDIDMYQELSYKTINDAIESEKFALVKPVDKLFNRNPLASLPLKKVGVLLTLASAVFGYKYLKENDAGLDELPNLDNYYSTPSKVGFTRGQNQGNYSAALARDKIAASNEEAKWLSQRLTGANPTKVIGDFYRYVNTLPVNVEKWYPYSVSLELKATISGTESDLQKSPDIELFHVVSIQWRNGGSTVAKFRDAAQFDGQVIYKLSGQVIETKTVTSLEMPTQKFDIVDAEVFINDTDGKYVDILSFIQERQDKYHGKFTGSITASSNTKREVPFKNLIYNTEINDPEIEYITIDVKIETSGYGWSFSNLKKLAQELSAFPNMIVRKINLNLETEEITLMLQYLHSNSILNEQEIEK</sequence>
<reference evidence="1 2" key="1">
    <citation type="submission" date="2019-09" db="EMBL/GenBank/DDBJ databases">
        <title>Draft genome sequences of 48 bacterial type strains from the CCUG.</title>
        <authorList>
            <person name="Tunovic T."/>
            <person name="Pineiro-Iglesias B."/>
            <person name="Unosson C."/>
            <person name="Inganas E."/>
            <person name="Ohlen M."/>
            <person name="Cardew S."/>
            <person name="Jensie-Markopoulos S."/>
            <person name="Salva-Serra F."/>
            <person name="Jaen-Luchoro D."/>
            <person name="Karlsson R."/>
            <person name="Svensson-Stadler L."/>
            <person name="Chun J."/>
            <person name="Moore E."/>
        </authorList>
    </citation>
    <scope>NUCLEOTIDE SEQUENCE [LARGE SCALE GENOMIC DNA]</scope>
    <source>
        <strain evidence="1 2">CCUG 48643</strain>
    </source>
</reference>